<dbReference type="EMBL" id="CP035494">
    <property type="protein sequence ID" value="QAY59533.1"/>
    <property type="molecule type" value="Genomic_DNA"/>
</dbReference>
<keyword evidence="1" id="KW-0472">Membrane</keyword>
<keyword evidence="3" id="KW-1185">Reference proteome</keyword>
<keyword evidence="1" id="KW-0812">Transmembrane</keyword>
<evidence type="ECO:0000313" key="2">
    <source>
        <dbReference type="EMBL" id="QAY59533.1"/>
    </source>
</evidence>
<evidence type="ECO:0000256" key="1">
    <source>
        <dbReference type="SAM" id="Phobius"/>
    </source>
</evidence>
<dbReference type="KEGG" id="mprt:ET475_05735"/>
<name>A0A4P6EDX1_9MICO</name>
<evidence type="ECO:0000313" key="3">
    <source>
        <dbReference type="Proteomes" id="UP000293995"/>
    </source>
</evidence>
<keyword evidence="1" id="KW-1133">Transmembrane helix</keyword>
<feature type="transmembrane region" description="Helical" evidence="1">
    <location>
        <begin position="92"/>
        <end position="114"/>
    </location>
</feature>
<dbReference type="OrthoDB" id="5793358at2"/>
<dbReference type="Proteomes" id="UP000293995">
    <property type="component" value="Chromosome"/>
</dbReference>
<gene>
    <name evidence="2" type="ORF">ET475_05735</name>
</gene>
<reference evidence="2 3" key="1">
    <citation type="submission" date="2019-01" db="EMBL/GenBank/DDBJ databases">
        <title>Genome sequencing of strain DFW100M-13.</title>
        <authorList>
            <person name="Heo J."/>
            <person name="Kim S.-J."/>
            <person name="Kim J.-S."/>
            <person name="Hong S.-B."/>
            <person name="Kwon S.-W."/>
        </authorList>
    </citation>
    <scope>NUCLEOTIDE SEQUENCE [LARGE SCALE GENOMIC DNA]</scope>
    <source>
        <strain evidence="2 3">DFW100M-13</strain>
    </source>
</reference>
<proteinExistence type="predicted"/>
<accession>A0A4P6EDX1</accession>
<protein>
    <submittedName>
        <fullName evidence="2">Uncharacterized protein</fullName>
    </submittedName>
</protein>
<organism evidence="2 3">
    <name type="scientific">Microbacterium protaetiae</name>
    <dbReference type="NCBI Taxonomy" id="2509458"/>
    <lineage>
        <taxon>Bacteria</taxon>
        <taxon>Bacillati</taxon>
        <taxon>Actinomycetota</taxon>
        <taxon>Actinomycetes</taxon>
        <taxon>Micrococcales</taxon>
        <taxon>Microbacteriaceae</taxon>
        <taxon>Microbacterium</taxon>
    </lineage>
</organism>
<dbReference type="AlphaFoldDB" id="A0A4P6EDX1"/>
<sequence>MDLAVYPIIVIVGASEIRVKEQPVDVAVLHDRELVRWLEKRPATLDDSARQQITVLASDASTWPSVSRQNFVDVAAFDELQREVRGAKRVRIIWAMLGPIAAIAAAGALLLNVMM</sequence>
<dbReference type="RefSeq" id="WP_129387037.1">
    <property type="nucleotide sequence ID" value="NZ_CP035494.1"/>
</dbReference>